<proteinExistence type="predicted"/>
<reference evidence="1" key="1">
    <citation type="journal article" date="2020" name="Fungal Divers.">
        <title>Resolving the Mortierellaceae phylogeny through synthesis of multi-gene phylogenetics and phylogenomics.</title>
        <authorList>
            <person name="Vandepol N."/>
            <person name="Liber J."/>
            <person name="Desiro A."/>
            <person name="Na H."/>
            <person name="Kennedy M."/>
            <person name="Barry K."/>
            <person name="Grigoriev I.V."/>
            <person name="Miller A.N."/>
            <person name="O'Donnell K."/>
            <person name="Stajich J.E."/>
            <person name="Bonito G."/>
        </authorList>
    </citation>
    <scope>NUCLEOTIDE SEQUENCE</scope>
    <source>
        <strain evidence="1">NRRL 28262</strain>
    </source>
</reference>
<dbReference type="AlphaFoldDB" id="A0AAD4DFY5"/>
<keyword evidence="2" id="KW-1185">Reference proteome</keyword>
<sequence length="113" mass="13544">MQPYCYTLHTYTPPQAPQAPKERRQLTLALSPIADPCWRVHDKYLCSKDKKHFEEFHVYYQKCNSCPHDRAHCGNLIMEREASKLFPWRCNVCAQNEFIDKTGRYKTEDFSRW</sequence>
<gene>
    <name evidence="1" type="ORF">BGZ95_006540</name>
</gene>
<comment type="caution">
    <text evidence="1">The sequence shown here is derived from an EMBL/GenBank/DDBJ whole genome shotgun (WGS) entry which is preliminary data.</text>
</comment>
<dbReference type="EMBL" id="JAAAIL010000305">
    <property type="protein sequence ID" value="KAG0277081.1"/>
    <property type="molecule type" value="Genomic_DNA"/>
</dbReference>
<name>A0AAD4DFY5_9FUNG</name>
<evidence type="ECO:0000313" key="1">
    <source>
        <dbReference type="EMBL" id="KAG0277081.1"/>
    </source>
</evidence>
<organism evidence="1 2">
    <name type="scientific">Linnemannia exigua</name>
    <dbReference type="NCBI Taxonomy" id="604196"/>
    <lineage>
        <taxon>Eukaryota</taxon>
        <taxon>Fungi</taxon>
        <taxon>Fungi incertae sedis</taxon>
        <taxon>Mucoromycota</taxon>
        <taxon>Mortierellomycotina</taxon>
        <taxon>Mortierellomycetes</taxon>
        <taxon>Mortierellales</taxon>
        <taxon>Mortierellaceae</taxon>
        <taxon>Linnemannia</taxon>
    </lineage>
</organism>
<dbReference type="Proteomes" id="UP001194580">
    <property type="component" value="Unassembled WGS sequence"/>
</dbReference>
<evidence type="ECO:0000313" key="2">
    <source>
        <dbReference type="Proteomes" id="UP001194580"/>
    </source>
</evidence>
<accession>A0AAD4DFY5</accession>
<protein>
    <submittedName>
        <fullName evidence="1">Uncharacterized protein</fullName>
    </submittedName>
</protein>